<evidence type="ECO:0000256" key="1">
    <source>
        <dbReference type="ARBA" id="ARBA00022679"/>
    </source>
</evidence>
<organism evidence="3">
    <name type="scientific">freshwater metagenome</name>
    <dbReference type="NCBI Taxonomy" id="449393"/>
    <lineage>
        <taxon>unclassified sequences</taxon>
        <taxon>metagenomes</taxon>
        <taxon>ecological metagenomes</taxon>
    </lineage>
</organism>
<dbReference type="SUPFAM" id="SSF53756">
    <property type="entry name" value="UDP-Glycosyltransferase/glycogen phosphorylase"/>
    <property type="match status" value="1"/>
</dbReference>
<dbReference type="AlphaFoldDB" id="A0A6J7SMM7"/>
<dbReference type="PANTHER" id="PTHR46401">
    <property type="entry name" value="GLYCOSYLTRANSFERASE WBBK-RELATED"/>
    <property type="match status" value="1"/>
</dbReference>
<name>A0A6J7SMM7_9ZZZZ</name>
<accession>A0A6J7SMM7</accession>
<proteinExistence type="predicted"/>
<dbReference type="PANTHER" id="PTHR46401:SF2">
    <property type="entry name" value="GLYCOSYLTRANSFERASE WBBK-RELATED"/>
    <property type="match status" value="1"/>
</dbReference>
<evidence type="ECO:0000259" key="2">
    <source>
        <dbReference type="Pfam" id="PF00534"/>
    </source>
</evidence>
<dbReference type="InterPro" id="IPR001296">
    <property type="entry name" value="Glyco_trans_1"/>
</dbReference>
<sequence>MTYVGIDIEQFIRDPYGTGIQRVLQYLAKEWPSEEVQADFVIPNPAREGEYLLLTPEQAAELIGLAFKHREPNDDVLGIVQAFVAGKLASRDYTTVKLGDLVSLYDTWLLPEVSYLPSVLERFEIFRRCMRTVMIGYDTLPMTEPANYRFKPGNSAWVSEYFRLLAVADEVVCISAYARDSILDRLRRERALPIRVAHPGGDHLEVKAGNATARTRFTRLGTLEARKRPLEILEGFKLAVDQGLDAELLYIGKKSSSDEAINANIEQAIADNYPVIWVQGASDEEVYELVNQSSVFLSIGIEGYGIPVLEAIRVGTPVIFDGVQPAGELMIGQGALQVACDSKERMAAMFSAFGQESKIADLRAQVSEANVPTWSAFAEQVAAATRY</sequence>
<protein>
    <submittedName>
        <fullName evidence="3">Unannotated protein</fullName>
    </submittedName>
</protein>
<dbReference type="Pfam" id="PF00534">
    <property type="entry name" value="Glycos_transf_1"/>
    <property type="match status" value="1"/>
</dbReference>
<feature type="domain" description="Glycosyl transferase family 1" evidence="2">
    <location>
        <begin position="217"/>
        <end position="328"/>
    </location>
</feature>
<keyword evidence="1" id="KW-0808">Transferase</keyword>
<dbReference type="EMBL" id="CAFBPZ010000129">
    <property type="protein sequence ID" value="CAB5042196.1"/>
    <property type="molecule type" value="Genomic_DNA"/>
</dbReference>
<reference evidence="3" key="1">
    <citation type="submission" date="2020-05" db="EMBL/GenBank/DDBJ databases">
        <authorList>
            <person name="Chiriac C."/>
            <person name="Salcher M."/>
            <person name="Ghai R."/>
            <person name="Kavagutti S V."/>
        </authorList>
    </citation>
    <scope>NUCLEOTIDE SEQUENCE</scope>
</reference>
<dbReference type="Gene3D" id="3.40.50.2000">
    <property type="entry name" value="Glycogen Phosphorylase B"/>
    <property type="match status" value="2"/>
</dbReference>
<dbReference type="GO" id="GO:0016757">
    <property type="term" value="F:glycosyltransferase activity"/>
    <property type="evidence" value="ECO:0007669"/>
    <property type="project" value="InterPro"/>
</dbReference>
<evidence type="ECO:0000313" key="3">
    <source>
        <dbReference type="EMBL" id="CAB5042196.1"/>
    </source>
</evidence>
<gene>
    <name evidence="3" type="ORF">UFOPK4237_01476</name>
</gene>